<organism evidence="2 3">
    <name type="scientific">Duganella fentianensis</name>
    <dbReference type="NCBI Taxonomy" id="2692177"/>
    <lineage>
        <taxon>Bacteria</taxon>
        <taxon>Pseudomonadati</taxon>
        <taxon>Pseudomonadota</taxon>
        <taxon>Betaproteobacteria</taxon>
        <taxon>Burkholderiales</taxon>
        <taxon>Oxalobacteraceae</taxon>
        <taxon>Telluria group</taxon>
        <taxon>Duganella</taxon>
    </lineage>
</organism>
<proteinExistence type="predicted"/>
<evidence type="ECO:0000313" key="3">
    <source>
        <dbReference type="Proteomes" id="UP000444316"/>
    </source>
</evidence>
<dbReference type="EMBL" id="WWCL01000007">
    <property type="protein sequence ID" value="MYN47633.1"/>
    <property type="molecule type" value="Genomic_DNA"/>
</dbReference>
<keyword evidence="1" id="KW-0472">Membrane</keyword>
<keyword evidence="1" id="KW-1133">Transmembrane helix</keyword>
<feature type="transmembrane region" description="Helical" evidence="1">
    <location>
        <begin position="36"/>
        <end position="55"/>
    </location>
</feature>
<evidence type="ECO:0000256" key="1">
    <source>
        <dbReference type="SAM" id="Phobius"/>
    </source>
</evidence>
<comment type="caution">
    <text evidence="2">The sequence shown here is derived from an EMBL/GenBank/DDBJ whole genome shotgun (WGS) entry which is preliminary data.</text>
</comment>
<evidence type="ECO:0000313" key="2">
    <source>
        <dbReference type="EMBL" id="MYN47633.1"/>
    </source>
</evidence>
<reference evidence="2" key="1">
    <citation type="submission" date="2019-12" db="EMBL/GenBank/DDBJ databases">
        <title>Novel species isolated from a subtropical stream in China.</title>
        <authorList>
            <person name="Lu H."/>
        </authorList>
    </citation>
    <scope>NUCLEOTIDE SEQUENCE [LARGE SCALE GENOMIC DNA]</scope>
    <source>
        <strain evidence="2">FT93W</strain>
    </source>
</reference>
<gene>
    <name evidence="2" type="ORF">GTP23_21560</name>
</gene>
<dbReference type="RefSeq" id="WP_161037023.1">
    <property type="nucleotide sequence ID" value="NZ_WWCL01000007.1"/>
</dbReference>
<keyword evidence="3" id="KW-1185">Reference proteome</keyword>
<accession>A0A845I2W1</accession>
<name>A0A845I2W1_9BURK</name>
<dbReference type="Proteomes" id="UP000444316">
    <property type="component" value="Unassembled WGS sequence"/>
</dbReference>
<keyword evidence="1" id="KW-0812">Transmembrane</keyword>
<protein>
    <submittedName>
        <fullName evidence="2">Uncharacterized protein</fullName>
    </submittedName>
</protein>
<feature type="transmembrane region" description="Helical" evidence="1">
    <location>
        <begin position="12"/>
        <end position="30"/>
    </location>
</feature>
<sequence length="231" mass="25746">MNRIATIGVRSPHIVLSACLFGAGGILLLTNVVPTVAGALFGAAASLLGAGITEFNKKKADAADKLRRESDARRYFAAELNRAIERMLFIHQRASANFICASAKTELPGDKREDFLPHMPTLYPDAPQFRDLSGDDAMALIAFYDVLQAQERSVEDWWQREGQLPVNIFNSFMGLSRDSLMLAKDALVRFDLDRLYPPRYQAWKPLSERIELELSNSARVTEAHLKRHGAA</sequence>
<dbReference type="AlphaFoldDB" id="A0A845I2W1"/>